<dbReference type="PANTHER" id="PTHR12461">
    <property type="entry name" value="HYPOXIA-INDUCIBLE FACTOR 1 ALPHA INHIBITOR-RELATED"/>
    <property type="match status" value="1"/>
</dbReference>
<dbReference type="Pfam" id="PF13621">
    <property type="entry name" value="Cupin_8"/>
    <property type="match status" value="1"/>
</dbReference>
<dbReference type="SUPFAM" id="SSF51197">
    <property type="entry name" value="Clavaminate synthase-like"/>
    <property type="match status" value="1"/>
</dbReference>
<dbReference type="EMBL" id="BMYR01000006">
    <property type="protein sequence ID" value="GGW60715.1"/>
    <property type="molecule type" value="Genomic_DNA"/>
</dbReference>
<dbReference type="RefSeq" id="WP_189482294.1">
    <property type="nucleotide sequence ID" value="NZ_BMYR01000006.1"/>
</dbReference>
<dbReference type="PANTHER" id="PTHR12461:SF105">
    <property type="entry name" value="HYPOXIA-INDUCIBLE FACTOR 1-ALPHA INHIBITOR"/>
    <property type="match status" value="1"/>
</dbReference>
<dbReference type="InterPro" id="IPR041667">
    <property type="entry name" value="Cupin_8"/>
</dbReference>
<keyword evidence="3" id="KW-1185">Reference proteome</keyword>
<dbReference type="Proteomes" id="UP000634667">
    <property type="component" value="Unassembled WGS sequence"/>
</dbReference>
<comment type="caution">
    <text evidence="2">The sequence shown here is derived from an EMBL/GenBank/DDBJ whole genome shotgun (WGS) entry which is preliminary data.</text>
</comment>
<protein>
    <submittedName>
        <fullName evidence="2">Cupin</fullName>
    </submittedName>
</protein>
<evidence type="ECO:0000313" key="2">
    <source>
        <dbReference type="EMBL" id="GGW60715.1"/>
    </source>
</evidence>
<evidence type="ECO:0000313" key="3">
    <source>
        <dbReference type="Proteomes" id="UP000634667"/>
    </source>
</evidence>
<name>A0ABQ2WM58_9ALTE</name>
<dbReference type="Gene3D" id="2.60.120.10">
    <property type="entry name" value="Jelly Rolls"/>
    <property type="match status" value="1"/>
</dbReference>
<reference evidence="3" key="1">
    <citation type="journal article" date="2019" name="Int. J. Syst. Evol. Microbiol.">
        <title>The Global Catalogue of Microorganisms (GCM) 10K type strain sequencing project: providing services to taxonomists for standard genome sequencing and annotation.</title>
        <authorList>
            <consortium name="The Broad Institute Genomics Platform"/>
            <consortium name="The Broad Institute Genome Sequencing Center for Infectious Disease"/>
            <person name="Wu L."/>
            <person name="Ma J."/>
        </authorList>
    </citation>
    <scope>NUCLEOTIDE SEQUENCE [LARGE SCALE GENOMIC DNA]</scope>
    <source>
        <strain evidence="3">KCTC 23723</strain>
    </source>
</reference>
<dbReference type="SMART" id="SM00558">
    <property type="entry name" value="JmjC"/>
    <property type="match status" value="1"/>
</dbReference>
<organism evidence="2 3">
    <name type="scientific">Alishewanella tabrizica</name>
    <dbReference type="NCBI Taxonomy" id="671278"/>
    <lineage>
        <taxon>Bacteria</taxon>
        <taxon>Pseudomonadati</taxon>
        <taxon>Pseudomonadota</taxon>
        <taxon>Gammaproteobacteria</taxon>
        <taxon>Alteromonadales</taxon>
        <taxon>Alteromonadaceae</taxon>
        <taxon>Alishewanella</taxon>
    </lineage>
</organism>
<accession>A0ABQ2WM58</accession>
<dbReference type="InterPro" id="IPR003347">
    <property type="entry name" value="JmjC_dom"/>
</dbReference>
<feature type="domain" description="JmjC" evidence="1">
    <location>
        <begin position="101"/>
        <end position="281"/>
    </location>
</feature>
<proteinExistence type="predicted"/>
<evidence type="ECO:0000259" key="1">
    <source>
        <dbReference type="PROSITE" id="PS51184"/>
    </source>
</evidence>
<sequence length="344" mass="38832">MPPNLTPCRIITDCEPNQIPAEILQSDQPVVLKGLVRDWPLVTLSSAGPSKVAAYLRHYYNGQATQIFQGEPQHKGRYFYNDDATQLNFDIRLGQITEVLQSMLDWYELAAPPSIYVASNLLRSHFPDLPDHQRLQIPGAVAGEFITPDRVSIWLGNRSVAACHFDTSENIACCIMGQRRFTLFPPEQIANLYPGPMAPTPGGQMISMVDFDQPDLDRFPHFPDAMAAAYVAELDSGDALYLPSMWWHQVEALSPFNILINYWWSRAPRYTGSGMTLLYHALLCLRDKPPHERKAWQAILNYYIFDAPEHAAAHIPPAAQGVLGQLDELHARQLRAMLLNQLNR</sequence>
<dbReference type="PROSITE" id="PS51184">
    <property type="entry name" value="JMJC"/>
    <property type="match status" value="1"/>
</dbReference>
<dbReference type="InterPro" id="IPR014710">
    <property type="entry name" value="RmlC-like_jellyroll"/>
</dbReference>
<gene>
    <name evidence="2" type="ORF">GCM10008111_16010</name>
</gene>